<dbReference type="RefSeq" id="XP_025462439.1">
    <property type="nucleotide sequence ID" value="XM_025607433.1"/>
</dbReference>
<dbReference type="Gene3D" id="2.130.10.10">
    <property type="entry name" value="YVTN repeat-like/Quinoprotein amine dehydrogenase"/>
    <property type="match status" value="1"/>
</dbReference>
<feature type="repeat" description="WD" evidence="3">
    <location>
        <begin position="51"/>
        <end position="92"/>
    </location>
</feature>
<feature type="repeat" description="WD" evidence="3">
    <location>
        <begin position="184"/>
        <end position="218"/>
    </location>
</feature>
<dbReference type="STRING" id="1450535.A0A317V8I2"/>
<keyword evidence="2" id="KW-0677">Repeat</keyword>
<name>A0A317V8I2_9EURO</name>
<reference evidence="4 5" key="1">
    <citation type="submission" date="2016-12" db="EMBL/GenBank/DDBJ databases">
        <title>The genomes of Aspergillus section Nigri reveals drivers in fungal speciation.</title>
        <authorList>
            <consortium name="DOE Joint Genome Institute"/>
            <person name="Vesth T.C."/>
            <person name="Nybo J."/>
            <person name="Theobald S."/>
            <person name="Brandl J."/>
            <person name="Frisvad J.C."/>
            <person name="Nielsen K.F."/>
            <person name="Lyhne E.K."/>
            <person name="Kogle M.E."/>
            <person name="Kuo A."/>
            <person name="Riley R."/>
            <person name="Clum A."/>
            <person name="Nolan M."/>
            <person name="Lipzen A."/>
            <person name="Salamov A."/>
            <person name="Henrissat B."/>
            <person name="Wiebenga A."/>
            <person name="De Vries R.P."/>
            <person name="Grigoriev I.V."/>
            <person name="Mortensen U.H."/>
            <person name="Andersen M.R."/>
            <person name="Baker S.E."/>
        </authorList>
    </citation>
    <scope>NUCLEOTIDE SEQUENCE [LARGE SCALE GENOMIC DNA]</scope>
    <source>
        <strain evidence="4 5">CBS 115572</strain>
    </source>
</reference>
<proteinExistence type="predicted"/>
<dbReference type="PANTHER" id="PTHR19879">
    <property type="entry name" value="TRANSCRIPTION INITIATION FACTOR TFIID"/>
    <property type="match status" value="1"/>
</dbReference>
<feature type="non-terminal residue" evidence="4">
    <location>
        <position position="1"/>
    </location>
</feature>
<feature type="non-terminal residue" evidence="4">
    <location>
        <position position="224"/>
    </location>
</feature>
<dbReference type="InterPro" id="IPR001680">
    <property type="entry name" value="WD40_rpt"/>
</dbReference>
<dbReference type="InterPro" id="IPR036322">
    <property type="entry name" value="WD40_repeat_dom_sf"/>
</dbReference>
<dbReference type="AlphaFoldDB" id="A0A317V8I2"/>
<dbReference type="InterPro" id="IPR015943">
    <property type="entry name" value="WD40/YVTN_repeat-like_dom_sf"/>
</dbReference>
<dbReference type="PANTHER" id="PTHR19879:SF9">
    <property type="entry name" value="TRANSCRIPTION INITIATION FACTOR TFIID SUBUNIT 5"/>
    <property type="match status" value="1"/>
</dbReference>
<comment type="caution">
    <text evidence="4">The sequence shown here is derived from an EMBL/GenBank/DDBJ whole genome shotgun (WGS) entry which is preliminary data.</text>
</comment>
<evidence type="ECO:0000256" key="3">
    <source>
        <dbReference type="PROSITE-ProRule" id="PRU00221"/>
    </source>
</evidence>
<dbReference type="SUPFAM" id="SSF50978">
    <property type="entry name" value="WD40 repeat-like"/>
    <property type="match status" value="1"/>
</dbReference>
<keyword evidence="5" id="KW-1185">Reference proteome</keyword>
<gene>
    <name evidence="4" type="ORF">BO94DRAFT_424934</name>
</gene>
<organism evidence="4 5">
    <name type="scientific">Aspergillus sclerotioniger CBS 115572</name>
    <dbReference type="NCBI Taxonomy" id="1450535"/>
    <lineage>
        <taxon>Eukaryota</taxon>
        <taxon>Fungi</taxon>
        <taxon>Dikarya</taxon>
        <taxon>Ascomycota</taxon>
        <taxon>Pezizomycotina</taxon>
        <taxon>Eurotiomycetes</taxon>
        <taxon>Eurotiomycetidae</taxon>
        <taxon>Eurotiales</taxon>
        <taxon>Aspergillaceae</taxon>
        <taxon>Aspergillus</taxon>
        <taxon>Aspergillus subgen. Circumdati</taxon>
    </lineage>
</organism>
<dbReference type="EMBL" id="MSFK01000041">
    <property type="protein sequence ID" value="PWY69611.1"/>
    <property type="molecule type" value="Genomic_DNA"/>
</dbReference>
<dbReference type="Proteomes" id="UP000246702">
    <property type="component" value="Unassembled WGS sequence"/>
</dbReference>
<keyword evidence="1 3" id="KW-0853">WD repeat</keyword>
<dbReference type="PROSITE" id="PS50294">
    <property type="entry name" value="WD_REPEATS_REGION"/>
    <property type="match status" value="1"/>
</dbReference>
<dbReference type="PROSITE" id="PS50082">
    <property type="entry name" value="WD_REPEATS_2"/>
    <property type="match status" value="2"/>
</dbReference>
<dbReference type="PROSITE" id="PS00678">
    <property type="entry name" value="WD_REPEATS_1"/>
    <property type="match status" value="1"/>
</dbReference>
<dbReference type="InterPro" id="IPR019775">
    <property type="entry name" value="WD40_repeat_CS"/>
</dbReference>
<dbReference type="GeneID" id="37109576"/>
<dbReference type="Pfam" id="PF00400">
    <property type="entry name" value="WD40"/>
    <property type="match status" value="3"/>
</dbReference>
<evidence type="ECO:0000256" key="2">
    <source>
        <dbReference type="ARBA" id="ARBA00022737"/>
    </source>
</evidence>
<sequence>LGYNEAVNCLAFSPDGKYLATGSARGGGQSLNYPPSIQLWDIESKTLVHTLQGHYGVISAMDYEPRRGYLVSGGRDATVRIWDMNKRTLIQTLTMDRSITSVSMSVDGRQAAIAFINAPVRVVTVPDGELMGYPTGLEVYDNYIWSGHCPKTGKSDEAVTKLWYPNATHTVLLILTWYMFQVRVNCTMFTADSEFIIKGTEDSTVQLWNLETGEQHVELKAHQG</sequence>
<dbReference type="SMART" id="SM00320">
    <property type="entry name" value="WD40"/>
    <property type="match status" value="4"/>
</dbReference>
<accession>A0A317V8I2</accession>
<evidence type="ECO:0000256" key="1">
    <source>
        <dbReference type="ARBA" id="ARBA00022574"/>
    </source>
</evidence>
<protein>
    <submittedName>
        <fullName evidence="4">WD40 repeat-like protein</fullName>
    </submittedName>
</protein>
<dbReference type="OrthoDB" id="538223at2759"/>
<evidence type="ECO:0000313" key="5">
    <source>
        <dbReference type="Proteomes" id="UP000246702"/>
    </source>
</evidence>
<evidence type="ECO:0000313" key="4">
    <source>
        <dbReference type="EMBL" id="PWY69611.1"/>
    </source>
</evidence>